<proteinExistence type="predicted"/>
<evidence type="ECO:0000256" key="5">
    <source>
        <dbReference type="ARBA" id="ARBA00022884"/>
    </source>
</evidence>
<evidence type="ECO:0000256" key="2">
    <source>
        <dbReference type="ARBA" id="ARBA00022723"/>
    </source>
</evidence>
<dbReference type="GO" id="GO:0004540">
    <property type="term" value="F:RNA nuclease activity"/>
    <property type="evidence" value="ECO:0007669"/>
    <property type="project" value="InterPro"/>
</dbReference>
<dbReference type="eggNOG" id="COG1530">
    <property type="taxonomic scope" value="Bacteria"/>
</dbReference>
<dbReference type="GO" id="GO:0006364">
    <property type="term" value="P:rRNA processing"/>
    <property type="evidence" value="ECO:0007669"/>
    <property type="project" value="TreeGrafter"/>
</dbReference>
<dbReference type="NCBIfam" id="TIGR00757">
    <property type="entry name" value="RNaseEG"/>
    <property type="match status" value="1"/>
</dbReference>
<dbReference type="PATRIC" id="fig|748449.3.peg.1913"/>
<evidence type="ECO:0000313" key="9">
    <source>
        <dbReference type="Proteomes" id="UP000010880"/>
    </source>
</evidence>
<dbReference type="HOGENOM" id="CLU_003468_5_3_9"/>
<comment type="cofactor">
    <cofactor evidence="1">
        <name>Mg(2+)</name>
        <dbReference type="ChEBI" id="CHEBI:18420"/>
    </cofactor>
</comment>
<dbReference type="PANTHER" id="PTHR30001">
    <property type="entry name" value="RIBONUCLEASE"/>
    <property type="match status" value="1"/>
</dbReference>
<evidence type="ECO:0000259" key="7">
    <source>
        <dbReference type="PROSITE" id="PS50926"/>
    </source>
</evidence>
<dbReference type="PROSITE" id="PS50926">
    <property type="entry name" value="TRAM"/>
    <property type="match status" value="1"/>
</dbReference>
<dbReference type="Pfam" id="PF01938">
    <property type="entry name" value="TRAM"/>
    <property type="match status" value="1"/>
</dbReference>
<keyword evidence="5" id="KW-0694">RNA-binding</keyword>
<dbReference type="KEGG" id="hhl:Halha_1986"/>
<feature type="domain" description="S1 motif" evidence="6">
    <location>
        <begin position="33"/>
        <end position="111"/>
    </location>
</feature>
<feature type="domain" description="TRAM" evidence="7">
    <location>
        <begin position="480"/>
        <end position="540"/>
    </location>
</feature>
<dbReference type="PANTHER" id="PTHR30001:SF0">
    <property type="entry name" value="RIBONUCLEASE G"/>
    <property type="match status" value="1"/>
</dbReference>
<accession>L0KBH4</accession>
<keyword evidence="3" id="KW-0378">Hydrolase</keyword>
<dbReference type="Gene3D" id="2.40.50.140">
    <property type="entry name" value="Nucleic acid-binding proteins"/>
    <property type="match status" value="1"/>
</dbReference>
<protein>
    <submittedName>
        <fullName evidence="8">Ribonuclease, Rne/Rng family</fullName>
    </submittedName>
</protein>
<dbReference type="SUPFAM" id="SSF50249">
    <property type="entry name" value="Nucleic acid-binding proteins"/>
    <property type="match status" value="2"/>
</dbReference>
<dbReference type="Pfam" id="PF10150">
    <property type="entry name" value="RNase_E_G"/>
    <property type="match status" value="1"/>
</dbReference>
<evidence type="ECO:0000256" key="4">
    <source>
        <dbReference type="ARBA" id="ARBA00022842"/>
    </source>
</evidence>
<evidence type="ECO:0000256" key="1">
    <source>
        <dbReference type="ARBA" id="ARBA00001946"/>
    </source>
</evidence>
<dbReference type="InterPro" id="IPR012340">
    <property type="entry name" value="NA-bd_OB-fold"/>
</dbReference>
<dbReference type="GO" id="GO:0016787">
    <property type="term" value="F:hydrolase activity"/>
    <property type="evidence" value="ECO:0007669"/>
    <property type="project" value="UniProtKB-KW"/>
</dbReference>
<dbReference type="AlphaFoldDB" id="L0KBH4"/>
<name>L0KBH4_HALHC</name>
<dbReference type="InterPro" id="IPR002792">
    <property type="entry name" value="TRAM_dom"/>
</dbReference>
<evidence type="ECO:0000259" key="6">
    <source>
        <dbReference type="PROSITE" id="PS50126"/>
    </source>
</evidence>
<dbReference type="PROSITE" id="PS50126">
    <property type="entry name" value="S1"/>
    <property type="match status" value="1"/>
</dbReference>
<sequence length="545" mass="61421">MNGQSLKKRIAILEDRELIDLLFEQNFSTQLVGNIYKGRVENVVSGIQAAFVNIGTEQNVFLPINSVLPYHEEAKIEQVLQPGQKVVVQVDKDPVGTKGPKGSSKLELPGRYLILMDEPGHIGVSRRIDGPERGRLRVLAREIIPDDKGAIVRTEAAYRKESEIKRELNYLLGLRKEIEAKSRQASTPSLIYEELDLINQVIRDRFNKEVDRLVVDTASDYQQVMDFVEHLAPDLKGKVYYYQESEPVFSNYGIEEQIQNLLNREVELDSGGYIVIDSTEALTAIDVNTGTYSGDNIADTILQTNLEAAREIANQLRLRNLSGIIIIDFIGLKRDEDEEILLNELEEELAKDKTRTSLLGMTELGLVEVTRQREENTIGQLLQKKCSCCQGQGKVLTSETIIQQAFTRLKAEYWQKETEAILLSLNPTIVGELIKLAADKLQDLTTELEAEVYLLGNDELNQEAIKLESGTKDEIKNSLPVKVRERLVVKIEEKFNQKDGLAKIDGYLIKILEAAMLVGDKVKVEVIKLTNLYAIGKIIRTINTK</sequence>
<keyword evidence="9" id="KW-1185">Reference proteome</keyword>
<dbReference type="InterPro" id="IPR019307">
    <property type="entry name" value="RNA-bd_AU-1/RNase_E/G"/>
</dbReference>
<dbReference type="GO" id="GO:0005737">
    <property type="term" value="C:cytoplasm"/>
    <property type="evidence" value="ECO:0007669"/>
    <property type="project" value="TreeGrafter"/>
</dbReference>
<dbReference type="SMART" id="SM00316">
    <property type="entry name" value="S1"/>
    <property type="match status" value="1"/>
</dbReference>
<reference evidence="9" key="1">
    <citation type="submission" date="2012-02" db="EMBL/GenBank/DDBJ databases">
        <title>The complete genome of Halobacteroides halobius DSM 5150.</title>
        <authorList>
            <person name="Lucas S."/>
            <person name="Copeland A."/>
            <person name="Lapidus A."/>
            <person name="Glavina del Rio T."/>
            <person name="Dalin E."/>
            <person name="Tice H."/>
            <person name="Bruce D."/>
            <person name="Goodwin L."/>
            <person name="Pitluck S."/>
            <person name="Peters L."/>
            <person name="Mikhailova N."/>
            <person name="Gu W."/>
            <person name="Kyrpides N."/>
            <person name="Mavromatis K."/>
            <person name="Ivanova N."/>
            <person name="Brettin T."/>
            <person name="Detter J.C."/>
            <person name="Han C."/>
            <person name="Larimer F."/>
            <person name="Land M."/>
            <person name="Hauser L."/>
            <person name="Markowitz V."/>
            <person name="Cheng J.-F."/>
            <person name="Hugenholtz P."/>
            <person name="Woyke T."/>
            <person name="Wu D."/>
            <person name="Tindall B."/>
            <person name="Pomrenke H."/>
            <person name="Brambilla E."/>
            <person name="Klenk H.-P."/>
            <person name="Eisen J.A."/>
        </authorList>
    </citation>
    <scope>NUCLEOTIDE SEQUENCE [LARGE SCALE GENOMIC DNA]</scope>
    <source>
        <strain evidence="9">ATCC 35273 / DSM 5150 / MD-1</strain>
    </source>
</reference>
<organism evidence="8 9">
    <name type="scientific">Halobacteroides halobius (strain ATCC 35273 / DSM 5150 / MD-1)</name>
    <dbReference type="NCBI Taxonomy" id="748449"/>
    <lineage>
        <taxon>Bacteria</taxon>
        <taxon>Bacillati</taxon>
        <taxon>Bacillota</taxon>
        <taxon>Clostridia</taxon>
        <taxon>Halanaerobiales</taxon>
        <taxon>Halobacteroidaceae</taxon>
        <taxon>Halobacteroides</taxon>
    </lineage>
</organism>
<keyword evidence="4" id="KW-0460">Magnesium</keyword>
<dbReference type="STRING" id="748449.Halha_1986"/>
<evidence type="ECO:0000313" key="8">
    <source>
        <dbReference type="EMBL" id="AGB41885.1"/>
    </source>
</evidence>
<dbReference type="GO" id="GO:0046872">
    <property type="term" value="F:metal ion binding"/>
    <property type="evidence" value="ECO:0007669"/>
    <property type="project" value="UniProtKB-KW"/>
</dbReference>
<gene>
    <name evidence="8" type="ordered locus">Halha_1986</name>
</gene>
<dbReference type="EMBL" id="CP003359">
    <property type="protein sequence ID" value="AGB41885.1"/>
    <property type="molecule type" value="Genomic_DNA"/>
</dbReference>
<dbReference type="GO" id="GO:0003723">
    <property type="term" value="F:RNA binding"/>
    <property type="evidence" value="ECO:0007669"/>
    <property type="project" value="UniProtKB-KW"/>
</dbReference>
<dbReference type="InterPro" id="IPR003029">
    <property type="entry name" value="S1_domain"/>
</dbReference>
<dbReference type="Gene3D" id="3.40.1260.20">
    <property type="entry name" value="Ribonuclease E, catalytic domain"/>
    <property type="match status" value="1"/>
</dbReference>
<dbReference type="Proteomes" id="UP000010880">
    <property type="component" value="Chromosome"/>
</dbReference>
<dbReference type="CDD" id="cd04453">
    <property type="entry name" value="S1_RNase_E"/>
    <property type="match status" value="1"/>
</dbReference>
<dbReference type="InterPro" id="IPR004659">
    <property type="entry name" value="RNase_E/G"/>
</dbReference>
<evidence type="ECO:0000256" key="3">
    <source>
        <dbReference type="ARBA" id="ARBA00022801"/>
    </source>
</evidence>
<keyword evidence="2" id="KW-0479">Metal-binding</keyword>